<keyword evidence="1 5" id="KW-0597">Phosphoprotein</keyword>
<evidence type="ECO:0000256" key="4">
    <source>
        <dbReference type="ARBA" id="ARBA00023163"/>
    </source>
</evidence>
<evidence type="ECO:0000256" key="5">
    <source>
        <dbReference type="PROSITE-ProRule" id="PRU00169"/>
    </source>
</evidence>
<dbReference type="SMART" id="SM00448">
    <property type="entry name" value="REC"/>
    <property type="match status" value="1"/>
</dbReference>
<dbReference type="InterPro" id="IPR011006">
    <property type="entry name" value="CheY-like_superfamily"/>
</dbReference>
<dbReference type="EMBL" id="RHHS01000024">
    <property type="protein sequence ID" value="RNB57353.1"/>
    <property type="molecule type" value="Genomic_DNA"/>
</dbReference>
<dbReference type="InterPro" id="IPR001789">
    <property type="entry name" value="Sig_transdc_resp-reg_receiver"/>
</dbReference>
<dbReference type="InterPro" id="IPR039420">
    <property type="entry name" value="WalR-like"/>
</dbReference>
<evidence type="ECO:0000313" key="8">
    <source>
        <dbReference type="EMBL" id="RNB57353.1"/>
    </source>
</evidence>
<evidence type="ECO:0000256" key="3">
    <source>
        <dbReference type="ARBA" id="ARBA00023125"/>
    </source>
</evidence>
<accession>A0A3M8B259</accession>
<keyword evidence="4" id="KW-0804">Transcription</keyword>
<evidence type="ECO:0000259" key="6">
    <source>
        <dbReference type="PROSITE" id="PS50043"/>
    </source>
</evidence>
<dbReference type="Pfam" id="PF00072">
    <property type="entry name" value="Response_reg"/>
    <property type="match status" value="1"/>
</dbReference>
<keyword evidence="2" id="KW-0805">Transcription regulation</keyword>
<dbReference type="SUPFAM" id="SSF46894">
    <property type="entry name" value="C-terminal effector domain of the bipartite response regulators"/>
    <property type="match status" value="1"/>
</dbReference>
<reference evidence="8 9" key="1">
    <citation type="submission" date="2018-10" db="EMBL/GenBank/DDBJ databases">
        <title>Phylogenomics of Brevibacillus.</title>
        <authorList>
            <person name="Dunlap C."/>
        </authorList>
    </citation>
    <scope>NUCLEOTIDE SEQUENCE [LARGE SCALE GENOMIC DNA]</scope>
    <source>
        <strain evidence="8 9">DSM 100115</strain>
    </source>
</reference>
<dbReference type="Pfam" id="PF00196">
    <property type="entry name" value="GerE"/>
    <property type="match status" value="1"/>
</dbReference>
<proteinExistence type="predicted"/>
<feature type="domain" description="Response regulatory" evidence="7">
    <location>
        <begin position="4"/>
        <end position="121"/>
    </location>
</feature>
<dbReference type="PRINTS" id="PR00038">
    <property type="entry name" value="HTHLUXR"/>
</dbReference>
<dbReference type="SUPFAM" id="SSF52172">
    <property type="entry name" value="CheY-like"/>
    <property type="match status" value="1"/>
</dbReference>
<dbReference type="OrthoDB" id="192836at2"/>
<dbReference type="PROSITE" id="PS50043">
    <property type="entry name" value="HTH_LUXR_2"/>
    <property type="match status" value="1"/>
</dbReference>
<feature type="domain" description="HTH luxR-type" evidence="6">
    <location>
        <begin position="144"/>
        <end position="209"/>
    </location>
</feature>
<evidence type="ECO:0000313" key="9">
    <source>
        <dbReference type="Proteomes" id="UP000268829"/>
    </source>
</evidence>
<evidence type="ECO:0000256" key="1">
    <source>
        <dbReference type="ARBA" id="ARBA00022553"/>
    </source>
</evidence>
<dbReference type="InterPro" id="IPR058245">
    <property type="entry name" value="NreC/VraR/RcsB-like_REC"/>
</dbReference>
<sequence length="226" mass="25910">MSIRVMLIEDDPDWIEGIKWIFQKTSDLILVAAIPSLETGLELVKHLEVDVILLDVMFQQERDGVQAINELLDIKKDVKIIMLSSLEDEKVIWDAYLYGAVNYIVKSTDYNTIPQAIREAYANEAGIHASSAKAIRKAFHRLKEEHFRKLLTPQERRILTYVYLGKTTSEIRTILNIEEKTIDNHITSINRKMQVKNRKEAAQIAKKKGLLLDEILSGETGETPHI</sequence>
<dbReference type="Gene3D" id="3.40.50.2300">
    <property type="match status" value="1"/>
</dbReference>
<comment type="caution">
    <text evidence="8">The sequence shown here is derived from an EMBL/GenBank/DDBJ whole genome shotgun (WGS) entry which is preliminary data.</text>
</comment>
<dbReference type="AlphaFoldDB" id="A0A3M8B259"/>
<dbReference type="SMART" id="SM00421">
    <property type="entry name" value="HTH_LUXR"/>
    <property type="match status" value="1"/>
</dbReference>
<evidence type="ECO:0000259" key="7">
    <source>
        <dbReference type="PROSITE" id="PS50110"/>
    </source>
</evidence>
<dbReference type="InterPro" id="IPR000792">
    <property type="entry name" value="Tscrpt_reg_LuxR_C"/>
</dbReference>
<dbReference type="RefSeq" id="WP_122904682.1">
    <property type="nucleotide sequence ID" value="NZ_RHHS01000024.1"/>
</dbReference>
<keyword evidence="9" id="KW-1185">Reference proteome</keyword>
<gene>
    <name evidence="8" type="ORF">EDM57_10305</name>
</gene>
<dbReference type="Proteomes" id="UP000268829">
    <property type="component" value="Unassembled WGS sequence"/>
</dbReference>
<dbReference type="InterPro" id="IPR016032">
    <property type="entry name" value="Sig_transdc_resp-reg_C-effctor"/>
</dbReference>
<organism evidence="8 9">
    <name type="scientific">Brevibacillus gelatini</name>
    <dbReference type="NCBI Taxonomy" id="1655277"/>
    <lineage>
        <taxon>Bacteria</taxon>
        <taxon>Bacillati</taxon>
        <taxon>Bacillota</taxon>
        <taxon>Bacilli</taxon>
        <taxon>Bacillales</taxon>
        <taxon>Paenibacillaceae</taxon>
        <taxon>Brevibacillus</taxon>
    </lineage>
</organism>
<dbReference type="GO" id="GO:0006355">
    <property type="term" value="P:regulation of DNA-templated transcription"/>
    <property type="evidence" value="ECO:0007669"/>
    <property type="project" value="InterPro"/>
</dbReference>
<dbReference type="CDD" id="cd17535">
    <property type="entry name" value="REC_NarL-like"/>
    <property type="match status" value="1"/>
</dbReference>
<keyword evidence="3 8" id="KW-0238">DNA-binding</keyword>
<dbReference type="CDD" id="cd06170">
    <property type="entry name" value="LuxR_C_like"/>
    <property type="match status" value="1"/>
</dbReference>
<protein>
    <submittedName>
        <fullName evidence="8">DNA-binding response regulator</fullName>
    </submittedName>
</protein>
<dbReference type="GO" id="GO:0003677">
    <property type="term" value="F:DNA binding"/>
    <property type="evidence" value="ECO:0007669"/>
    <property type="project" value="UniProtKB-KW"/>
</dbReference>
<evidence type="ECO:0000256" key="2">
    <source>
        <dbReference type="ARBA" id="ARBA00023015"/>
    </source>
</evidence>
<feature type="modified residue" description="4-aspartylphosphate" evidence="5">
    <location>
        <position position="55"/>
    </location>
</feature>
<name>A0A3M8B259_9BACL</name>
<dbReference type="GO" id="GO:0000160">
    <property type="term" value="P:phosphorelay signal transduction system"/>
    <property type="evidence" value="ECO:0007669"/>
    <property type="project" value="InterPro"/>
</dbReference>
<dbReference type="PROSITE" id="PS50110">
    <property type="entry name" value="RESPONSE_REGULATORY"/>
    <property type="match status" value="1"/>
</dbReference>
<dbReference type="PANTHER" id="PTHR43214">
    <property type="entry name" value="TWO-COMPONENT RESPONSE REGULATOR"/>
    <property type="match status" value="1"/>
</dbReference>